<dbReference type="Gene3D" id="1.10.10.10">
    <property type="entry name" value="Winged helix-like DNA-binding domain superfamily/Winged helix DNA-binding domain"/>
    <property type="match status" value="1"/>
</dbReference>
<keyword evidence="3" id="KW-1185">Reference proteome</keyword>
<evidence type="ECO:0000313" key="3">
    <source>
        <dbReference type="Proteomes" id="UP000192656"/>
    </source>
</evidence>
<dbReference type="Proteomes" id="UP000192656">
    <property type="component" value="Unassembled WGS sequence"/>
</dbReference>
<protein>
    <recommendedName>
        <fullName evidence="4">Phage DNA packaging protein, Nu1 subunit of terminase</fullName>
    </recommendedName>
</protein>
<dbReference type="SUPFAM" id="SSF46955">
    <property type="entry name" value="Putative DNA-binding domain"/>
    <property type="match status" value="1"/>
</dbReference>
<feature type="region of interest" description="Disordered" evidence="1">
    <location>
        <begin position="1"/>
        <end position="27"/>
    </location>
</feature>
<name>A0A1W2AD76_9HYPH</name>
<evidence type="ECO:0008006" key="4">
    <source>
        <dbReference type="Google" id="ProtNLM"/>
    </source>
</evidence>
<dbReference type="AlphaFoldDB" id="A0A1W2AD76"/>
<dbReference type="OrthoDB" id="8410638at2"/>
<gene>
    <name evidence="2" type="ORF">SAMN06297251_10460</name>
</gene>
<dbReference type="RefSeq" id="WP_084409201.1">
    <property type="nucleotide sequence ID" value="NZ_FWXR01000004.1"/>
</dbReference>
<organism evidence="2 3">
    <name type="scientific">Fulvimarina manganoxydans</name>
    <dbReference type="NCBI Taxonomy" id="937218"/>
    <lineage>
        <taxon>Bacteria</taxon>
        <taxon>Pseudomonadati</taxon>
        <taxon>Pseudomonadota</taxon>
        <taxon>Alphaproteobacteria</taxon>
        <taxon>Hyphomicrobiales</taxon>
        <taxon>Aurantimonadaceae</taxon>
        <taxon>Fulvimarina</taxon>
    </lineage>
</organism>
<evidence type="ECO:0000256" key="1">
    <source>
        <dbReference type="SAM" id="MobiDB-lite"/>
    </source>
</evidence>
<sequence length="227" mass="25443">MTVRKTNEQAATRPRTKAKTDKAEQPSRVMSQRQAMHYLGVDRDTIGRWIKRGCPSKPGGAGKATLVDLAAVWSWREEQVRAEERDRFAPIDDGGGDAPEVDLDAEVKRQTLKTMKAKLGRDTAVLVHRQSSEQAFALALNSIRQTIIGIAARQERDVQGWPPEMVRKFKADTTSICREALRDAQAIIEREMTKIARTRLVELGVDVDEADDDEPKDADEEAFDEEA</sequence>
<evidence type="ECO:0000313" key="2">
    <source>
        <dbReference type="EMBL" id="SMC58198.1"/>
    </source>
</evidence>
<accession>A0A1W2AD76</accession>
<dbReference type="InterPro" id="IPR036388">
    <property type="entry name" value="WH-like_DNA-bd_sf"/>
</dbReference>
<dbReference type="STRING" id="937218.SAMN06297251_10460"/>
<reference evidence="2 3" key="1">
    <citation type="submission" date="2017-04" db="EMBL/GenBank/DDBJ databases">
        <authorList>
            <person name="Afonso C.L."/>
            <person name="Miller P.J."/>
            <person name="Scott M.A."/>
            <person name="Spackman E."/>
            <person name="Goraichik I."/>
            <person name="Dimitrov K.M."/>
            <person name="Suarez D.L."/>
            <person name="Swayne D.E."/>
        </authorList>
    </citation>
    <scope>NUCLEOTIDE SEQUENCE [LARGE SCALE GENOMIC DNA]</scope>
    <source>
        <strain evidence="2 3">CGMCC 1.10972</strain>
    </source>
</reference>
<feature type="region of interest" description="Disordered" evidence="1">
    <location>
        <begin position="206"/>
        <end position="227"/>
    </location>
</feature>
<dbReference type="EMBL" id="FWXR01000004">
    <property type="protein sequence ID" value="SMC58198.1"/>
    <property type="molecule type" value="Genomic_DNA"/>
</dbReference>
<proteinExistence type="predicted"/>
<dbReference type="InterPro" id="IPR009061">
    <property type="entry name" value="DNA-bd_dom_put_sf"/>
</dbReference>